<evidence type="ECO:0000313" key="2">
    <source>
        <dbReference type="EMBL" id="APX90993.1"/>
    </source>
</evidence>
<dbReference type="Proteomes" id="UP000187266">
    <property type="component" value="Chromosome"/>
</dbReference>
<dbReference type="STRING" id="1267768.BV394_05700"/>
<evidence type="ECO:0000313" key="3">
    <source>
        <dbReference type="Proteomes" id="UP000187266"/>
    </source>
</evidence>
<sequence length="289" mass="29564">MASGIGRRGIARIATVLAASALLAGCTEGGGLNILKGGTKAEAKTSASSGAVRLVERDVEAPEVFQVEESGLWDGRPSLGGVWVAHPDTKDPERVIIRNTANGKFVIGALFRRERDNPGPRLQISSDAAAAIGVLPGQPTKLNVTALRKEEVPDEAPVAVLAPAKVEATPLAPLAAASAAIDKAPATAGATASAAPSAAPAAAEPAPTRKSGLDKPYIQIGFYSVEANANASGNALRKAGIVPVIRKQSTAGKTFWRVLVGPATSNAERAQLLKAVKAQGYADAYLVKN</sequence>
<dbReference type="SUPFAM" id="SSF110997">
    <property type="entry name" value="Sporulation related repeat"/>
    <property type="match status" value="1"/>
</dbReference>
<dbReference type="EMBL" id="CP019124">
    <property type="protein sequence ID" value="APX90993.1"/>
    <property type="molecule type" value="Genomic_DNA"/>
</dbReference>
<dbReference type="GO" id="GO:0042834">
    <property type="term" value="F:peptidoglycan binding"/>
    <property type="evidence" value="ECO:0007669"/>
    <property type="project" value="InterPro"/>
</dbReference>
<feature type="domain" description="SPOR" evidence="1">
    <location>
        <begin position="210"/>
        <end position="289"/>
    </location>
</feature>
<dbReference type="PROSITE" id="PS51257">
    <property type="entry name" value="PROKAR_LIPOPROTEIN"/>
    <property type="match status" value="1"/>
</dbReference>
<dbReference type="PROSITE" id="PS51724">
    <property type="entry name" value="SPOR"/>
    <property type="match status" value="1"/>
</dbReference>
<organism evidence="2 3">
    <name type="scientific">Brevirhabdus pacifica</name>
    <dbReference type="NCBI Taxonomy" id="1267768"/>
    <lineage>
        <taxon>Bacteria</taxon>
        <taxon>Pseudomonadati</taxon>
        <taxon>Pseudomonadota</taxon>
        <taxon>Alphaproteobacteria</taxon>
        <taxon>Rhodobacterales</taxon>
        <taxon>Paracoccaceae</taxon>
        <taxon>Brevirhabdus</taxon>
    </lineage>
</organism>
<reference evidence="2 3" key="1">
    <citation type="submission" date="2017-01" db="EMBL/GenBank/DDBJ databases">
        <title>Genomic analysis of Xuhuaishuia manganoxidans DY6-4.</title>
        <authorList>
            <person name="Wang X."/>
        </authorList>
    </citation>
    <scope>NUCLEOTIDE SEQUENCE [LARGE SCALE GENOMIC DNA]</scope>
    <source>
        <strain evidence="2 3">DY6-4</strain>
    </source>
</reference>
<protein>
    <submittedName>
        <fullName evidence="2">SPOR domain-containing protein</fullName>
    </submittedName>
</protein>
<dbReference type="InterPro" id="IPR007730">
    <property type="entry name" value="SPOR-like_dom"/>
</dbReference>
<dbReference type="InterPro" id="IPR036680">
    <property type="entry name" value="SPOR-like_sf"/>
</dbReference>
<name>A0A1U7DM74_9RHOB</name>
<gene>
    <name evidence="2" type="ORF">BV394_05700</name>
</gene>
<dbReference type="Gene3D" id="3.30.70.1070">
    <property type="entry name" value="Sporulation related repeat"/>
    <property type="match status" value="1"/>
</dbReference>
<keyword evidence="3" id="KW-1185">Reference proteome</keyword>
<dbReference type="AlphaFoldDB" id="A0A1U7DM74"/>
<accession>A0A1U7DM74</accession>
<evidence type="ECO:0000259" key="1">
    <source>
        <dbReference type="PROSITE" id="PS51724"/>
    </source>
</evidence>
<proteinExistence type="predicted"/>
<dbReference type="Pfam" id="PF05036">
    <property type="entry name" value="SPOR"/>
    <property type="match status" value="1"/>
</dbReference>